<gene>
    <name evidence="8" type="primary">LOC111119150</name>
</gene>
<evidence type="ECO:0000256" key="3">
    <source>
        <dbReference type="ARBA" id="ARBA00022517"/>
    </source>
</evidence>
<evidence type="ECO:0000256" key="1">
    <source>
        <dbReference type="ARBA" id="ARBA00004123"/>
    </source>
</evidence>
<dbReference type="GeneID" id="111119150"/>
<dbReference type="KEGG" id="cvn:111119150"/>
<keyword evidence="3 5" id="KW-0690">Ribosome biogenesis</keyword>
<feature type="compositionally biased region" description="Basic and acidic residues" evidence="6">
    <location>
        <begin position="233"/>
        <end position="242"/>
    </location>
</feature>
<dbReference type="RefSeq" id="XP_022314725.1">
    <property type="nucleotide sequence ID" value="XM_022459017.1"/>
</dbReference>
<dbReference type="GO" id="GO:0000447">
    <property type="term" value="P:endonucleolytic cleavage in ITS1 to separate SSU-rRNA from 5.8S rRNA and LSU-rRNA from tricistronic rRNA transcript (SSU-rRNA, 5.8S rRNA, LSU-rRNA)"/>
    <property type="evidence" value="ECO:0007669"/>
    <property type="project" value="TreeGrafter"/>
</dbReference>
<evidence type="ECO:0000256" key="2">
    <source>
        <dbReference type="ARBA" id="ARBA00010077"/>
    </source>
</evidence>
<protein>
    <recommendedName>
        <fullName evidence="5">Ribosome biogenesis regulatory protein</fullName>
    </recommendedName>
</protein>
<evidence type="ECO:0000313" key="8">
    <source>
        <dbReference type="RefSeq" id="XP_022314725.1"/>
    </source>
</evidence>
<dbReference type="GO" id="GO:0005730">
    <property type="term" value="C:nucleolus"/>
    <property type="evidence" value="ECO:0007669"/>
    <property type="project" value="TreeGrafter"/>
</dbReference>
<feature type="region of interest" description="Disordered" evidence="6">
    <location>
        <begin position="233"/>
        <end position="258"/>
    </location>
</feature>
<evidence type="ECO:0000313" key="7">
    <source>
        <dbReference type="Proteomes" id="UP000694844"/>
    </source>
</evidence>
<dbReference type="InterPro" id="IPR007023">
    <property type="entry name" value="Ribosom_reg"/>
</dbReference>
<dbReference type="OrthoDB" id="28455at2759"/>
<dbReference type="GO" id="GO:0042273">
    <property type="term" value="P:ribosomal large subunit biogenesis"/>
    <property type="evidence" value="ECO:0007669"/>
    <property type="project" value="TreeGrafter"/>
</dbReference>
<dbReference type="Pfam" id="PF04939">
    <property type="entry name" value="RRS1"/>
    <property type="match status" value="1"/>
</dbReference>
<reference evidence="8" key="1">
    <citation type="submission" date="2025-08" db="UniProtKB">
        <authorList>
            <consortium name="RefSeq"/>
        </authorList>
    </citation>
    <scope>IDENTIFICATION</scope>
    <source>
        <tissue evidence="8">Whole sample</tissue>
    </source>
</reference>
<dbReference type="PANTHER" id="PTHR17602">
    <property type="entry name" value="RIBOSOME BIOGENESIS REGULATORY PROTEIN"/>
    <property type="match status" value="1"/>
</dbReference>
<comment type="similarity">
    <text evidence="2 5">Belongs to the RRS1 family.</text>
</comment>
<comment type="subcellular location">
    <subcellularLocation>
        <location evidence="1 5">Nucleus</location>
    </subcellularLocation>
</comment>
<keyword evidence="7" id="KW-1185">Reference proteome</keyword>
<proteinExistence type="inferred from homology"/>
<dbReference type="Proteomes" id="UP000694844">
    <property type="component" value="Chromosome 2"/>
</dbReference>
<feature type="compositionally biased region" description="Basic residues" evidence="6">
    <location>
        <begin position="310"/>
        <end position="338"/>
    </location>
</feature>
<feature type="region of interest" description="Disordered" evidence="6">
    <location>
        <begin position="281"/>
        <end position="338"/>
    </location>
</feature>
<feature type="compositionally biased region" description="Basic and acidic residues" evidence="6">
    <location>
        <begin position="285"/>
        <end position="309"/>
    </location>
</feature>
<name>A0A8B8CG92_CRAVI</name>
<evidence type="ECO:0000256" key="5">
    <source>
        <dbReference type="RuleBase" id="RU364132"/>
    </source>
</evidence>
<dbReference type="AlphaFoldDB" id="A0A8B8CG92"/>
<accession>A0A8B8CG92</accession>
<organism evidence="7 8">
    <name type="scientific">Crassostrea virginica</name>
    <name type="common">Eastern oyster</name>
    <dbReference type="NCBI Taxonomy" id="6565"/>
    <lineage>
        <taxon>Eukaryota</taxon>
        <taxon>Metazoa</taxon>
        <taxon>Spiralia</taxon>
        <taxon>Lophotrochozoa</taxon>
        <taxon>Mollusca</taxon>
        <taxon>Bivalvia</taxon>
        <taxon>Autobranchia</taxon>
        <taxon>Pteriomorphia</taxon>
        <taxon>Ostreida</taxon>
        <taxon>Ostreoidea</taxon>
        <taxon>Ostreidae</taxon>
        <taxon>Crassostrea</taxon>
    </lineage>
</organism>
<evidence type="ECO:0000256" key="4">
    <source>
        <dbReference type="ARBA" id="ARBA00023242"/>
    </source>
</evidence>
<sequence>MADLVERVLQEAAERESKYKTIEVHKDIELEIDPGNLLTFDTNPLDTTKLKQSKEEYLKSLARDNTQLLINTLWKLPTEKVDEAIVVKLPDPKTPIPREKPVPKEKALTKWQQYAQLKGINKRKKGRMTWDDQSKEWKPRWGYKRANDDTQEWCIEVPDNAEDPNVDLFAKRKKEKKERVAKNELQRLRNIARSQKSKVPGVGLTPTEAPNKDYLGKALAVARKSTASIGKFTDKLPTEKPSKYTGKKRKFQPNYGDVEKESKKQLDILNHIQNRIPIVDATKAANREILEEQRSRAKKRREEGGDRQKGGKKKGAGGKKKGGFKGGKKGGRMGGKKR</sequence>
<evidence type="ECO:0000256" key="6">
    <source>
        <dbReference type="SAM" id="MobiDB-lite"/>
    </source>
</evidence>
<dbReference type="GO" id="GO:0030687">
    <property type="term" value="C:preribosome, large subunit precursor"/>
    <property type="evidence" value="ECO:0007669"/>
    <property type="project" value="TreeGrafter"/>
</dbReference>
<dbReference type="PANTHER" id="PTHR17602:SF4">
    <property type="entry name" value="RIBOSOME BIOGENESIS REGULATORY PROTEIN HOMOLOG"/>
    <property type="match status" value="1"/>
</dbReference>
<comment type="function">
    <text evidence="5">Involved in ribosomal large subunit assembly.</text>
</comment>
<keyword evidence="4 5" id="KW-0539">Nucleus</keyword>